<organism evidence="1">
    <name type="scientific">uncultured Desulfobacterium sp</name>
    <dbReference type="NCBI Taxonomy" id="201089"/>
    <lineage>
        <taxon>Bacteria</taxon>
        <taxon>Pseudomonadati</taxon>
        <taxon>Thermodesulfobacteriota</taxon>
        <taxon>Desulfobacteria</taxon>
        <taxon>Desulfobacterales</taxon>
        <taxon>Desulfobacteriaceae</taxon>
        <taxon>Desulfobacterium</taxon>
        <taxon>environmental samples</taxon>
    </lineage>
</organism>
<evidence type="ECO:0008006" key="2">
    <source>
        <dbReference type="Google" id="ProtNLM"/>
    </source>
</evidence>
<accession>E1Y7Z7</accession>
<dbReference type="AlphaFoldDB" id="E1Y7Z7"/>
<dbReference type="EMBL" id="FR695864">
    <property type="protein sequence ID" value="CBX26691.1"/>
    <property type="molecule type" value="Genomic_DNA"/>
</dbReference>
<protein>
    <recommendedName>
        <fullName evidence="2">Transposase</fullName>
    </recommendedName>
</protein>
<sequence>MPLRRVTKLLGIEFRTLRHWLNIAARQNTKIDIILINDMKVSPTELATLGLC</sequence>
<reference evidence="1" key="1">
    <citation type="journal article" date="2011" name="Environ. Microbiol.">
        <title>Genomic insights into the metabolic potential of the polycyclic aromatic hydrocarbon degrading sulfate-reducing Deltaproteobacterium N47.</title>
        <authorList>
            <person name="Bergmann F."/>
            <person name="Selesi D."/>
            <person name="Weinmaier T."/>
            <person name="Tischler P."/>
            <person name="Rattei T."/>
            <person name="Meckenstock R.U."/>
        </authorList>
    </citation>
    <scope>NUCLEOTIDE SEQUENCE</scope>
</reference>
<proteinExistence type="predicted"/>
<gene>
    <name evidence="1" type="ORF">N47_A07200</name>
</gene>
<evidence type="ECO:0000313" key="1">
    <source>
        <dbReference type="EMBL" id="CBX26691.1"/>
    </source>
</evidence>
<name>E1Y7Z7_9BACT</name>